<dbReference type="InterPro" id="IPR018392">
    <property type="entry name" value="LysM"/>
</dbReference>
<dbReference type="EMBL" id="JBHRXN010000036">
    <property type="protein sequence ID" value="MFC3533885.1"/>
    <property type="molecule type" value="Genomic_DNA"/>
</dbReference>
<dbReference type="CDD" id="cd00118">
    <property type="entry name" value="LysM"/>
    <property type="match status" value="2"/>
</dbReference>
<keyword evidence="2" id="KW-0732">Signal</keyword>
<dbReference type="Gene3D" id="3.10.350.10">
    <property type="entry name" value="LysM domain"/>
    <property type="match status" value="2"/>
</dbReference>
<dbReference type="PANTHER" id="PTHR33734">
    <property type="entry name" value="LYSM DOMAIN-CONTAINING GPI-ANCHORED PROTEIN 2"/>
    <property type="match status" value="1"/>
</dbReference>
<evidence type="ECO:0000313" key="5">
    <source>
        <dbReference type="Proteomes" id="UP001595741"/>
    </source>
</evidence>
<comment type="similarity">
    <text evidence="1">Belongs to the transglycosylase Slt family.</text>
</comment>
<accession>A0ABV7RI62</accession>
<evidence type="ECO:0000256" key="2">
    <source>
        <dbReference type="SAM" id="SignalP"/>
    </source>
</evidence>
<name>A0ABV7RI62_9NEIS</name>
<feature type="signal peptide" evidence="2">
    <location>
        <begin position="1"/>
        <end position="22"/>
    </location>
</feature>
<gene>
    <name evidence="4" type="ORF">ACFOLG_17095</name>
</gene>
<keyword evidence="5" id="KW-1185">Reference proteome</keyword>
<dbReference type="SMART" id="SM00257">
    <property type="entry name" value="LysM"/>
    <property type="match status" value="3"/>
</dbReference>
<feature type="chain" id="PRO_5046988530" evidence="2">
    <location>
        <begin position="23"/>
        <end position="697"/>
    </location>
</feature>
<comment type="caution">
    <text evidence="4">The sequence shown here is derived from an EMBL/GenBank/DDBJ whole genome shotgun (WGS) entry which is preliminary data.</text>
</comment>
<dbReference type="Pfam" id="PF01464">
    <property type="entry name" value="SLT"/>
    <property type="match status" value="1"/>
</dbReference>
<dbReference type="Proteomes" id="UP001595741">
    <property type="component" value="Unassembled WGS sequence"/>
</dbReference>
<dbReference type="InterPro" id="IPR008258">
    <property type="entry name" value="Transglycosylase_SLT_dom_1"/>
</dbReference>
<reference evidence="5" key="1">
    <citation type="journal article" date="2019" name="Int. J. Syst. Evol. Microbiol.">
        <title>The Global Catalogue of Microorganisms (GCM) 10K type strain sequencing project: providing services to taxonomists for standard genome sequencing and annotation.</title>
        <authorList>
            <consortium name="The Broad Institute Genomics Platform"/>
            <consortium name="The Broad Institute Genome Sequencing Center for Infectious Disease"/>
            <person name="Wu L."/>
            <person name="Ma J."/>
        </authorList>
    </citation>
    <scope>NUCLEOTIDE SEQUENCE [LARGE SCALE GENOMIC DNA]</scope>
    <source>
        <strain evidence="5">KCTC 42742</strain>
    </source>
</reference>
<dbReference type="InterPro" id="IPR036779">
    <property type="entry name" value="LysM_dom_sf"/>
</dbReference>
<dbReference type="SUPFAM" id="SSF54106">
    <property type="entry name" value="LysM domain"/>
    <property type="match status" value="2"/>
</dbReference>
<dbReference type="InterPro" id="IPR000189">
    <property type="entry name" value="Transglyc_AS"/>
</dbReference>
<dbReference type="Pfam" id="PF01476">
    <property type="entry name" value="LysM"/>
    <property type="match status" value="3"/>
</dbReference>
<protein>
    <submittedName>
        <fullName evidence="4">LysM peptidoglycan-binding domain-containing protein</fullName>
    </submittedName>
</protein>
<evidence type="ECO:0000313" key="4">
    <source>
        <dbReference type="EMBL" id="MFC3533885.1"/>
    </source>
</evidence>
<evidence type="ECO:0000256" key="1">
    <source>
        <dbReference type="ARBA" id="ARBA00007734"/>
    </source>
</evidence>
<evidence type="ECO:0000259" key="3">
    <source>
        <dbReference type="PROSITE" id="PS51782"/>
    </source>
</evidence>
<dbReference type="SUPFAM" id="SSF53955">
    <property type="entry name" value="Lysozyme-like"/>
    <property type="match status" value="1"/>
</dbReference>
<dbReference type="PANTHER" id="PTHR33734:SF22">
    <property type="entry name" value="MEMBRANE-BOUND LYTIC MUREIN TRANSGLYCOSYLASE D"/>
    <property type="match status" value="1"/>
</dbReference>
<feature type="domain" description="LysM" evidence="3">
    <location>
        <begin position="568"/>
        <end position="611"/>
    </location>
</feature>
<sequence length="697" mass="75323">MKKLTPLALSVSLAFVLSPAHANSSNVSLNPPQRSVDDGLAAGLDMMLLNSSLLRNGDSVWQRAREGFQMGEVNPELVRQHERFFSARIDYFRRTVDRSRKYLFFIMNEVERRGMPTEIALLPVVESAFVPTAQSQVGAAGLWQFMPATGRQYGLEQTWWYDGRRDVVEATRAALDYLQNLYTMFGDWSLALAAYNWGEGNLSRAIAKVRARGEVESYENIQMPKETRNYVPKLLAVRNLLQEPEKFGLRLAPLPNKPSFVAVATGRHMNIDIAARLAEMSVAEFKELNPAFNLPVYAHKNGRQMLLPENKLHKFETNLAKWDKPLLTWQVHVPDSDTSASELASRFEMNPNELITANNLKASNTLPAGRPVLVALHGNGNAAPALDATDIAAPASEAATLVAFAANAAPTPATVAAPVQPVASVTPANLVSKPQSVAVDSKPAETAKPPVTAIATVVPPVKPVASAVMVADSKPQTAAANMVASVAVSAADGKMLANSTVLAAASPAPRAVEAKPEVRSEAPRVVIRVDNSKPERSEAVRIITRNDGNVGRELLLASPDRVVTASAGLHTVAAGDTLFNISRRYGMTVTDLKQLNGLDDNAIKLGQNLKVLSSQQPTTALASSAASPLRTVSYSVRQPAAGPVPTDYVVQRGDTVFSIARKFSVSHTDILRWNDPEQLTRLQPGQKVRVLAEADGL</sequence>
<dbReference type="PROSITE" id="PS00922">
    <property type="entry name" value="TRANSGLYCOSYLASE"/>
    <property type="match status" value="1"/>
</dbReference>
<proteinExistence type="inferred from homology"/>
<organism evidence="4 5">
    <name type="scientific">Vogesella facilis</name>
    <dbReference type="NCBI Taxonomy" id="1655232"/>
    <lineage>
        <taxon>Bacteria</taxon>
        <taxon>Pseudomonadati</taxon>
        <taxon>Pseudomonadota</taxon>
        <taxon>Betaproteobacteria</taxon>
        <taxon>Neisseriales</taxon>
        <taxon>Chromobacteriaceae</taxon>
        <taxon>Vogesella</taxon>
    </lineage>
</organism>
<dbReference type="RefSeq" id="WP_386094245.1">
    <property type="nucleotide sequence ID" value="NZ_JBHRXN010000036.1"/>
</dbReference>
<dbReference type="Gene3D" id="1.10.530.10">
    <property type="match status" value="1"/>
</dbReference>
<dbReference type="PROSITE" id="PS51782">
    <property type="entry name" value="LYSM"/>
    <property type="match status" value="2"/>
</dbReference>
<dbReference type="InterPro" id="IPR023346">
    <property type="entry name" value="Lysozyme-like_dom_sf"/>
</dbReference>
<feature type="domain" description="LysM" evidence="3">
    <location>
        <begin position="646"/>
        <end position="690"/>
    </location>
</feature>
<dbReference type="CDD" id="cd16894">
    <property type="entry name" value="MltD-like"/>
    <property type="match status" value="1"/>
</dbReference>